<dbReference type="InterPro" id="IPR004026">
    <property type="entry name" value="Ada_DNA_repair_Zn-bd"/>
</dbReference>
<evidence type="ECO:0000313" key="4">
    <source>
        <dbReference type="Proteomes" id="UP000184532"/>
    </source>
</evidence>
<dbReference type="GO" id="GO:0006355">
    <property type="term" value="P:regulation of DNA-templated transcription"/>
    <property type="evidence" value="ECO:0007669"/>
    <property type="project" value="InterPro"/>
</dbReference>
<proteinExistence type="predicted"/>
<dbReference type="STRING" id="570519.SAMN04488116_2295"/>
<gene>
    <name evidence="3" type="ORF">SAMN04488116_2295</name>
</gene>
<evidence type="ECO:0000256" key="1">
    <source>
        <dbReference type="ARBA" id="ARBA00023159"/>
    </source>
</evidence>
<name>A0A1M5M7A6_9FLAO</name>
<dbReference type="SUPFAM" id="SSF57884">
    <property type="entry name" value="Ada DNA repair protein, N-terminal domain (N-Ada 10)"/>
    <property type="match status" value="1"/>
</dbReference>
<keyword evidence="4" id="KW-1185">Reference proteome</keyword>
<evidence type="ECO:0000259" key="2">
    <source>
        <dbReference type="Pfam" id="PF02805"/>
    </source>
</evidence>
<dbReference type="Gene3D" id="3.40.10.10">
    <property type="entry name" value="DNA Methylphosphotriester Repair Domain"/>
    <property type="match status" value="1"/>
</dbReference>
<organism evidence="3 4">
    <name type="scientific">Flagellimonas flava</name>
    <dbReference type="NCBI Taxonomy" id="570519"/>
    <lineage>
        <taxon>Bacteria</taxon>
        <taxon>Pseudomonadati</taxon>
        <taxon>Bacteroidota</taxon>
        <taxon>Flavobacteriia</taxon>
        <taxon>Flavobacteriales</taxon>
        <taxon>Flavobacteriaceae</taxon>
        <taxon>Flagellimonas</taxon>
    </lineage>
</organism>
<dbReference type="EMBL" id="FQWL01000003">
    <property type="protein sequence ID" value="SHG73115.1"/>
    <property type="molecule type" value="Genomic_DNA"/>
</dbReference>
<dbReference type="AlphaFoldDB" id="A0A1M5M7A6"/>
<feature type="domain" description="Ada DNA repair metal-binding" evidence="2">
    <location>
        <begin position="24"/>
        <end position="68"/>
    </location>
</feature>
<reference evidence="4" key="1">
    <citation type="submission" date="2016-11" db="EMBL/GenBank/DDBJ databases">
        <authorList>
            <person name="Varghese N."/>
            <person name="Submissions S."/>
        </authorList>
    </citation>
    <scope>NUCLEOTIDE SEQUENCE [LARGE SCALE GENOMIC DNA]</scope>
    <source>
        <strain evidence="4">DSM 22638</strain>
    </source>
</reference>
<dbReference type="RefSeq" id="WP_073179638.1">
    <property type="nucleotide sequence ID" value="NZ_FQWL01000003.1"/>
</dbReference>
<dbReference type="GO" id="GO:0008270">
    <property type="term" value="F:zinc ion binding"/>
    <property type="evidence" value="ECO:0007669"/>
    <property type="project" value="InterPro"/>
</dbReference>
<dbReference type="GO" id="GO:0003677">
    <property type="term" value="F:DNA binding"/>
    <property type="evidence" value="ECO:0007669"/>
    <property type="project" value="InterPro"/>
</dbReference>
<sequence length="81" mass="9684">MFRHDQLSKPELFHSLKHRKIKWAGNRKLKIYGTLQCGSGKRMKMENRVFFTSEEEAIHNGYRPCGHCMRKAYLSWKNTKL</sequence>
<protein>
    <submittedName>
        <fullName evidence="3">Metal binding domain of Ada</fullName>
    </submittedName>
</protein>
<dbReference type="InterPro" id="IPR035451">
    <property type="entry name" value="Ada-like_dom_sf"/>
</dbReference>
<dbReference type="GO" id="GO:0008168">
    <property type="term" value="F:methyltransferase activity"/>
    <property type="evidence" value="ECO:0007669"/>
    <property type="project" value="InterPro"/>
</dbReference>
<accession>A0A1M5M7A6</accession>
<dbReference type="Proteomes" id="UP000184532">
    <property type="component" value="Unassembled WGS sequence"/>
</dbReference>
<evidence type="ECO:0000313" key="3">
    <source>
        <dbReference type="EMBL" id="SHG73115.1"/>
    </source>
</evidence>
<dbReference type="OrthoDB" id="894286at2"/>
<dbReference type="GO" id="GO:0006281">
    <property type="term" value="P:DNA repair"/>
    <property type="evidence" value="ECO:0007669"/>
    <property type="project" value="InterPro"/>
</dbReference>
<keyword evidence="1" id="KW-0010">Activator</keyword>
<dbReference type="Pfam" id="PF02805">
    <property type="entry name" value="Ada_Zn_binding"/>
    <property type="match status" value="1"/>
</dbReference>